<keyword evidence="7" id="KW-1185">Reference proteome</keyword>
<feature type="domain" description="DUF8167" evidence="2">
    <location>
        <begin position="7"/>
        <end position="101"/>
    </location>
</feature>
<dbReference type="RefSeq" id="WP_315908536.1">
    <property type="nucleotide sequence ID" value="NZ_JAOPKC010000005.1"/>
</dbReference>
<dbReference type="Proteomes" id="UP001208186">
    <property type="component" value="Unassembled WGS sequence"/>
</dbReference>
<dbReference type="EMBL" id="JAOPKC010000005">
    <property type="protein sequence ID" value="MCU4717772.1"/>
    <property type="molecule type" value="Genomic_DNA"/>
</dbReference>
<reference evidence="6" key="1">
    <citation type="submission" date="2023-02" db="EMBL/GenBank/DDBJ databases">
        <title>Enrichment on poylsaccharides allowed isolation of novel metabolic and taxonomic groups of Haloarchaea.</title>
        <authorList>
            <person name="Sorokin D.Y."/>
            <person name="Elcheninov A.G."/>
            <person name="Khizhniak T.V."/>
            <person name="Kolganova T.V."/>
            <person name="Kublanov I.V."/>
        </authorList>
    </citation>
    <scope>NUCLEOTIDE SEQUENCE</scope>
    <source>
        <strain evidence="5 7">HArc-curdl5-1</strain>
        <strain evidence="6">HArc-curdl7</strain>
    </source>
</reference>
<evidence type="ECO:0000313" key="5">
    <source>
        <dbReference type="EMBL" id="MCU4717772.1"/>
    </source>
</evidence>
<feature type="transmembrane region" description="Helical" evidence="1">
    <location>
        <begin position="12"/>
        <end position="33"/>
    </location>
</feature>
<dbReference type="Pfam" id="PF26502">
    <property type="entry name" value="DUF8167_2nd"/>
    <property type="match status" value="1"/>
</dbReference>
<name>A0AAE3IAH2_9EURY</name>
<keyword evidence="1" id="KW-1133">Transmembrane helix</keyword>
<keyword evidence="1" id="KW-0472">Membrane</keyword>
<feature type="domain" description="DUF8167" evidence="3">
    <location>
        <begin position="127"/>
        <end position="201"/>
    </location>
</feature>
<evidence type="ECO:0000259" key="4">
    <source>
        <dbReference type="Pfam" id="PF26503"/>
    </source>
</evidence>
<proteinExistence type="predicted"/>
<dbReference type="Proteomes" id="UP001209746">
    <property type="component" value="Unassembled WGS sequence"/>
</dbReference>
<evidence type="ECO:0000259" key="3">
    <source>
        <dbReference type="Pfam" id="PF26502"/>
    </source>
</evidence>
<dbReference type="InterPro" id="IPR058604">
    <property type="entry name" value="DUF8167_3rd"/>
</dbReference>
<evidence type="ECO:0000313" key="6">
    <source>
        <dbReference type="EMBL" id="MCU4726936.1"/>
    </source>
</evidence>
<dbReference type="InterPro" id="IPR058480">
    <property type="entry name" value="DUF8167_N"/>
</dbReference>
<evidence type="ECO:0000313" key="8">
    <source>
        <dbReference type="Proteomes" id="UP001209746"/>
    </source>
</evidence>
<feature type="domain" description="DUF8167" evidence="4">
    <location>
        <begin position="215"/>
        <end position="296"/>
    </location>
</feature>
<sequence length="382" mass="39170">MGDIAVEILLGISFGLLAGMLPAIALGVLHAIVTSVTDRGVPASGTALLALPSVGASASYADVIAFETDLAARCAVVLVVGVLLSVFAASQGERIARTLPRNVGAAVRPERTLSADAIDGIDGLGQVTVRPASRVRDLEGHPPLPPALRTRIADDSWRFPADLPLSEIASRLEATLVTEYDLEAVSVDIDPQGRATIAAAPPSKALASRLRADHRAVSVRAIAPTGLSPGDAVVVHTNGLSVDGTVLDVGAGPAETDHDGTAAGGETRITLGVPTADAGELLGVDRAHVVVTSDGTTSAFEAFRALSRAGRSVRKVLVGEGDPTELRSDDVDVLAVEALDGGWLFAPAHEALEPGRTAFVAGTTGSDVLRRFDARRHGDDGS</sequence>
<dbReference type="Pfam" id="PF26501">
    <property type="entry name" value="DUF8167"/>
    <property type="match status" value="1"/>
</dbReference>
<gene>
    <name evidence="6" type="ORF">OB914_08135</name>
    <name evidence="5" type="ORF">OB916_06800</name>
</gene>
<accession>A0AAE3IAH2</accession>
<dbReference type="Pfam" id="PF26503">
    <property type="entry name" value="DUF8167_3rd"/>
    <property type="match status" value="1"/>
</dbReference>
<evidence type="ECO:0008006" key="9">
    <source>
        <dbReference type="Google" id="ProtNLM"/>
    </source>
</evidence>
<dbReference type="EMBL" id="JAOPKD010000006">
    <property type="protein sequence ID" value="MCU4726936.1"/>
    <property type="molecule type" value="Genomic_DNA"/>
</dbReference>
<comment type="caution">
    <text evidence="6">The sequence shown here is derived from an EMBL/GenBank/DDBJ whole genome shotgun (WGS) entry which is preliminary data.</text>
</comment>
<dbReference type="InterPro" id="IPR058603">
    <property type="entry name" value="DUF8167_2nd"/>
</dbReference>
<feature type="transmembrane region" description="Helical" evidence="1">
    <location>
        <begin position="70"/>
        <end position="89"/>
    </location>
</feature>
<protein>
    <recommendedName>
        <fullName evidence="9">RCK C-terminal domain-containing protein</fullName>
    </recommendedName>
</protein>
<evidence type="ECO:0000313" key="7">
    <source>
        <dbReference type="Proteomes" id="UP001208186"/>
    </source>
</evidence>
<evidence type="ECO:0000256" key="1">
    <source>
        <dbReference type="SAM" id="Phobius"/>
    </source>
</evidence>
<dbReference type="AlphaFoldDB" id="A0AAE3IAH2"/>
<organism evidence="6 8">
    <name type="scientific">Halapricum hydrolyticum</name>
    <dbReference type="NCBI Taxonomy" id="2979991"/>
    <lineage>
        <taxon>Archaea</taxon>
        <taxon>Methanobacteriati</taxon>
        <taxon>Methanobacteriota</taxon>
        <taxon>Stenosarchaea group</taxon>
        <taxon>Halobacteria</taxon>
        <taxon>Halobacteriales</taxon>
        <taxon>Haloarculaceae</taxon>
        <taxon>Halapricum</taxon>
    </lineage>
</organism>
<keyword evidence="1" id="KW-0812">Transmembrane</keyword>
<evidence type="ECO:0000259" key="2">
    <source>
        <dbReference type="Pfam" id="PF26501"/>
    </source>
</evidence>